<dbReference type="PROSITE" id="PS51379">
    <property type="entry name" value="4FE4S_FER_2"/>
    <property type="match status" value="2"/>
</dbReference>
<dbReference type="GO" id="GO:0051539">
    <property type="term" value="F:4 iron, 4 sulfur cluster binding"/>
    <property type="evidence" value="ECO:0007669"/>
    <property type="project" value="UniProtKB-KW"/>
</dbReference>
<dbReference type="RefSeq" id="WP_013778369.1">
    <property type="nucleotide sequence ID" value="NC_015519.1"/>
</dbReference>
<feature type="domain" description="4Fe-4S ferredoxin-type" evidence="5">
    <location>
        <begin position="6"/>
        <end position="35"/>
    </location>
</feature>
<accession>L0S2Y7</accession>
<sequence length="68" mass="7426">MAEKSIRISIDEKACKKCGLCIAFCPMKVYLSEGGKPIIVNQNACNNCKLCELRCPDYAIIVGGENVD</sequence>
<evidence type="ECO:0000259" key="5">
    <source>
        <dbReference type="PROSITE" id="PS51379"/>
    </source>
</evidence>
<keyword evidence="4" id="KW-0411">Iron-sulfur</keyword>
<name>F4LUB6_TEPAE</name>
<dbReference type="InterPro" id="IPR050572">
    <property type="entry name" value="Fe-S_Ferredoxin"/>
</dbReference>
<dbReference type="SUPFAM" id="SSF54862">
    <property type="entry name" value="4Fe-4S ferredoxins"/>
    <property type="match status" value="1"/>
</dbReference>
<dbReference type="InterPro" id="IPR017896">
    <property type="entry name" value="4Fe4S_Fe-S-bd"/>
</dbReference>
<protein>
    <recommendedName>
        <fullName evidence="5">4Fe-4S ferredoxin-type domain-containing protein</fullName>
    </recommendedName>
</protein>
<dbReference type="InterPro" id="IPR017900">
    <property type="entry name" value="4Fe4S_Fe_S_CS"/>
</dbReference>
<dbReference type="PANTHER" id="PTHR43687">
    <property type="entry name" value="ADENYLYLSULFATE REDUCTASE, BETA SUBUNIT"/>
    <property type="match status" value="1"/>
</dbReference>
<organism evidence="6 7">
    <name type="scientific">Tepidanaerobacter acetatoxydans (strain DSM 21804 / JCM 16047 / Re1)</name>
    <dbReference type="NCBI Taxonomy" id="1209989"/>
    <lineage>
        <taxon>Bacteria</taxon>
        <taxon>Bacillati</taxon>
        <taxon>Bacillota</taxon>
        <taxon>Clostridia</taxon>
        <taxon>Thermosediminibacterales</taxon>
        <taxon>Tepidanaerobacteraceae</taxon>
        <taxon>Tepidanaerobacter</taxon>
    </lineage>
</organism>
<dbReference type="OrthoDB" id="9804603at2"/>
<proteinExistence type="predicted"/>
<keyword evidence="3" id="KW-0408">Iron</keyword>
<dbReference type="HOGENOM" id="CLU_139698_5_3_9"/>
<dbReference type="Pfam" id="PF13237">
    <property type="entry name" value="Fer4_10"/>
    <property type="match status" value="1"/>
</dbReference>
<dbReference type="PROSITE" id="PS00198">
    <property type="entry name" value="4FE4S_FER_1"/>
    <property type="match status" value="2"/>
</dbReference>
<evidence type="ECO:0000256" key="1">
    <source>
        <dbReference type="ARBA" id="ARBA00022485"/>
    </source>
</evidence>
<dbReference type="EMBL" id="HF563609">
    <property type="protein sequence ID" value="CCP26152.1"/>
    <property type="molecule type" value="Genomic_DNA"/>
</dbReference>
<evidence type="ECO:0000256" key="2">
    <source>
        <dbReference type="ARBA" id="ARBA00022723"/>
    </source>
</evidence>
<dbReference type="PANTHER" id="PTHR43687:SF4">
    <property type="entry name" value="BLR5484 PROTEIN"/>
    <property type="match status" value="1"/>
</dbReference>
<gene>
    <name evidence="6" type="ordered locus">TEPIRE1_1412</name>
</gene>
<dbReference type="STRING" id="1209989.TepRe1_1300"/>
<keyword evidence="2" id="KW-0479">Metal-binding</keyword>
<dbReference type="Gene3D" id="3.30.70.20">
    <property type="match status" value="1"/>
</dbReference>
<keyword evidence="7" id="KW-1185">Reference proteome</keyword>
<evidence type="ECO:0000256" key="4">
    <source>
        <dbReference type="ARBA" id="ARBA00023014"/>
    </source>
</evidence>
<evidence type="ECO:0000313" key="7">
    <source>
        <dbReference type="Proteomes" id="UP000010802"/>
    </source>
</evidence>
<evidence type="ECO:0000256" key="3">
    <source>
        <dbReference type="ARBA" id="ARBA00023004"/>
    </source>
</evidence>
<dbReference type="KEGG" id="tep:TepRe1_1300"/>
<keyword evidence="1" id="KW-0004">4Fe-4S</keyword>
<dbReference type="KEGG" id="tae:TepiRe1_1412"/>
<feature type="domain" description="4Fe-4S ferredoxin-type" evidence="5">
    <location>
        <begin position="36"/>
        <end position="65"/>
    </location>
</feature>
<dbReference type="GO" id="GO:0046872">
    <property type="term" value="F:metal ion binding"/>
    <property type="evidence" value="ECO:0007669"/>
    <property type="project" value="UniProtKB-KW"/>
</dbReference>
<evidence type="ECO:0000313" key="6">
    <source>
        <dbReference type="EMBL" id="CCP26152.1"/>
    </source>
</evidence>
<dbReference type="PATRIC" id="fig|1209989.3.peg.1586"/>
<dbReference type="Proteomes" id="UP000010802">
    <property type="component" value="Chromosome"/>
</dbReference>
<reference evidence="7" key="1">
    <citation type="journal article" date="2013" name="Genome Announc.">
        <title>First genome sequence of a syntrophic acetate-oxidizing bacterium, Tepidanaerobacter acetatoxydans strain Re1.</title>
        <authorList>
            <person name="Manzoor S."/>
            <person name="Bongcam-Rudloff E."/>
            <person name="Schnurer A."/>
            <person name="Muller B."/>
        </authorList>
    </citation>
    <scope>NUCLEOTIDE SEQUENCE [LARGE SCALE GENOMIC DNA]</scope>
    <source>
        <strain evidence="7">Re1</strain>
    </source>
</reference>
<accession>F4LUB6</accession>
<dbReference type="eggNOG" id="COG4231">
    <property type="taxonomic scope" value="Bacteria"/>
</dbReference>
<dbReference type="AlphaFoldDB" id="F4LUB6"/>